<sequence length="51" mass="5839">MAAVTHLLSRFTDTVTGRHMRDPKLIHYSADPPLGWMGAFYFCECYNDSKS</sequence>
<name>A0ABQ1GJ27_9BACL</name>
<reference evidence="2" key="1">
    <citation type="journal article" date="2019" name="Int. J. Syst. Evol. Microbiol.">
        <title>The Global Catalogue of Microorganisms (GCM) 10K type strain sequencing project: providing services to taxonomists for standard genome sequencing and annotation.</title>
        <authorList>
            <consortium name="The Broad Institute Genomics Platform"/>
            <consortium name="The Broad Institute Genome Sequencing Center for Infectious Disease"/>
            <person name="Wu L."/>
            <person name="Ma J."/>
        </authorList>
    </citation>
    <scope>NUCLEOTIDE SEQUENCE [LARGE SCALE GENOMIC DNA]</scope>
    <source>
        <strain evidence="2">CGMCC 1.15044</strain>
    </source>
</reference>
<protein>
    <submittedName>
        <fullName evidence="1">Uncharacterized protein</fullName>
    </submittedName>
</protein>
<evidence type="ECO:0000313" key="1">
    <source>
        <dbReference type="EMBL" id="GGA44604.1"/>
    </source>
</evidence>
<organism evidence="1 2">
    <name type="scientific">Paenibacillus physcomitrellae</name>
    <dbReference type="NCBI Taxonomy" id="1619311"/>
    <lineage>
        <taxon>Bacteria</taxon>
        <taxon>Bacillati</taxon>
        <taxon>Bacillota</taxon>
        <taxon>Bacilli</taxon>
        <taxon>Bacillales</taxon>
        <taxon>Paenibacillaceae</taxon>
        <taxon>Paenibacillus</taxon>
    </lineage>
</organism>
<evidence type="ECO:0000313" key="2">
    <source>
        <dbReference type="Proteomes" id="UP000609323"/>
    </source>
</evidence>
<comment type="caution">
    <text evidence="1">The sequence shown here is derived from an EMBL/GenBank/DDBJ whole genome shotgun (WGS) entry which is preliminary data.</text>
</comment>
<keyword evidence="2" id="KW-1185">Reference proteome</keyword>
<dbReference type="EMBL" id="BMHF01000012">
    <property type="protein sequence ID" value="GGA44604.1"/>
    <property type="molecule type" value="Genomic_DNA"/>
</dbReference>
<dbReference type="Proteomes" id="UP000609323">
    <property type="component" value="Unassembled WGS sequence"/>
</dbReference>
<gene>
    <name evidence="1" type="ORF">GCM10010917_32390</name>
</gene>
<proteinExistence type="predicted"/>
<accession>A0ABQ1GJ27</accession>